<keyword evidence="3" id="KW-1133">Transmembrane helix</keyword>
<dbReference type="GeneID" id="30144749"/>
<organism evidence="4 5">
    <name type="scientific">Babjeviella inositovora NRRL Y-12698</name>
    <dbReference type="NCBI Taxonomy" id="984486"/>
    <lineage>
        <taxon>Eukaryota</taxon>
        <taxon>Fungi</taxon>
        <taxon>Dikarya</taxon>
        <taxon>Ascomycota</taxon>
        <taxon>Saccharomycotina</taxon>
        <taxon>Pichiomycetes</taxon>
        <taxon>Serinales incertae sedis</taxon>
        <taxon>Babjeviella</taxon>
    </lineage>
</organism>
<proteinExistence type="predicted"/>
<keyword evidence="1" id="KW-0175">Coiled coil</keyword>
<evidence type="ECO:0000313" key="5">
    <source>
        <dbReference type="Proteomes" id="UP000094336"/>
    </source>
</evidence>
<dbReference type="AlphaFoldDB" id="A0A1E3QH82"/>
<evidence type="ECO:0000256" key="1">
    <source>
        <dbReference type="SAM" id="Coils"/>
    </source>
</evidence>
<reference evidence="5" key="1">
    <citation type="submission" date="2016-05" db="EMBL/GenBank/DDBJ databases">
        <title>Comparative genomics of biotechnologically important yeasts.</title>
        <authorList>
            <consortium name="DOE Joint Genome Institute"/>
            <person name="Riley R."/>
            <person name="Haridas S."/>
            <person name="Wolfe K.H."/>
            <person name="Lopes M.R."/>
            <person name="Hittinger C.T."/>
            <person name="Goker M."/>
            <person name="Salamov A."/>
            <person name="Wisecaver J."/>
            <person name="Long T.M."/>
            <person name="Aerts A.L."/>
            <person name="Barry K."/>
            <person name="Choi C."/>
            <person name="Clum A."/>
            <person name="Coughlan A.Y."/>
            <person name="Deshpande S."/>
            <person name="Douglass A.P."/>
            <person name="Hanson S.J."/>
            <person name="Klenk H.-P."/>
            <person name="Labutti K."/>
            <person name="Lapidus A."/>
            <person name="Lindquist E."/>
            <person name="Lipzen A."/>
            <person name="Meier-Kolthoff J.P."/>
            <person name="Ohm R.A."/>
            <person name="Otillar R.P."/>
            <person name="Pangilinan J."/>
            <person name="Peng Y."/>
            <person name="Rokas A."/>
            <person name="Rosa C.A."/>
            <person name="Scheuner C."/>
            <person name="Sibirny A.A."/>
            <person name="Slot J.C."/>
            <person name="Stielow J.B."/>
            <person name="Sun H."/>
            <person name="Kurtzman C.P."/>
            <person name="Blackwell M."/>
            <person name="Grigoriev I.V."/>
            <person name="Jeffries T.W."/>
        </authorList>
    </citation>
    <scope>NUCLEOTIDE SEQUENCE [LARGE SCALE GENOMIC DNA]</scope>
    <source>
        <strain evidence="5">NRRL Y-12698</strain>
    </source>
</reference>
<feature type="region of interest" description="Disordered" evidence="2">
    <location>
        <begin position="211"/>
        <end position="239"/>
    </location>
</feature>
<protein>
    <recommendedName>
        <fullName evidence="6">Monopolar spindle protein 2</fullName>
    </recommendedName>
</protein>
<dbReference type="Proteomes" id="UP000094336">
    <property type="component" value="Unassembled WGS sequence"/>
</dbReference>
<sequence length="518" mass="59251">MTMPHAPITLEELLTEAWSNLKLQPTIAGSPGDLQEDDSRLLLEQDQLYLGQFLLLIQEIERLLNAYLYRTTAAFLSDAARTQAQQLVNKYPSLIIDKSDFYTFFAKIAGVPFREYIELNGQESNSPLTTSTPLHNGSPNTQARLRRRIQQGRPPSPVFGLSKESFDIASQHNTAQDVAPAVPEVELSHLLFGSPSSDYRKRIPLRSGSNAVLLGLPTSPKADSDEYPHTGEYPQSQEEEPLLLGAASILEHENLRISAQVKRLEREKSEISAKYERLLENYEYLNQELQRLHPQNKSSVGDTIPRGTAELQAKLETATLERNHLELQLSRTQASQAAKDFSIKELTNQLTNFREKVVELETTVREYKAREPRITEVKVELVPKPVSDTAISAKFQQLCELVEEQDSLISKLCAEIRGNRKRAEKEPFQIFQNLETLHTLGRFVVVWLIYAAGMVLLFGAVFGMLSQWGIASILTNYLMRFEAIERIYWYFDDWKYWIRWSRKYNILVQLLERSTEAF</sequence>
<gene>
    <name evidence="4" type="ORF">BABINDRAFT_117584</name>
</gene>
<keyword evidence="5" id="KW-1185">Reference proteome</keyword>
<evidence type="ECO:0000256" key="2">
    <source>
        <dbReference type="SAM" id="MobiDB-lite"/>
    </source>
</evidence>
<dbReference type="EMBL" id="KV454445">
    <property type="protein sequence ID" value="ODQ76958.1"/>
    <property type="molecule type" value="Genomic_DNA"/>
</dbReference>
<accession>A0A1E3QH82</accession>
<evidence type="ECO:0000256" key="3">
    <source>
        <dbReference type="SAM" id="Phobius"/>
    </source>
</evidence>
<name>A0A1E3QH82_9ASCO</name>
<evidence type="ECO:0008006" key="6">
    <source>
        <dbReference type="Google" id="ProtNLM"/>
    </source>
</evidence>
<feature type="transmembrane region" description="Helical" evidence="3">
    <location>
        <begin position="444"/>
        <end position="465"/>
    </location>
</feature>
<feature type="coiled-coil region" evidence="1">
    <location>
        <begin position="247"/>
        <end position="370"/>
    </location>
</feature>
<keyword evidence="3" id="KW-0472">Membrane</keyword>
<dbReference type="RefSeq" id="XP_018982286.1">
    <property type="nucleotide sequence ID" value="XM_019126895.1"/>
</dbReference>
<evidence type="ECO:0000313" key="4">
    <source>
        <dbReference type="EMBL" id="ODQ76958.1"/>
    </source>
</evidence>
<keyword evidence="3" id="KW-0812">Transmembrane</keyword>